<dbReference type="RefSeq" id="WP_168147192.1">
    <property type="nucleotide sequence ID" value="NZ_JAAVXB010000003.1"/>
</dbReference>
<dbReference type="EMBL" id="JAAVXB010000003">
    <property type="protein sequence ID" value="NKF21924.1"/>
    <property type="molecule type" value="Genomic_DNA"/>
</dbReference>
<proteinExistence type="predicted"/>
<keyword evidence="3" id="KW-1185">Reference proteome</keyword>
<dbReference type="AlphaFoldDB" id="A0A970B854"/>
<evidence type="ECO:0000313" key="2">
    <source>
        <dbReference type="EMBL" id="NKF21924.1"/>
    </source>
</evidence>
<sequence length="124" mass="13934">MSTLIEVLRALETELHHPGTRCSRGRLEQLLHPDFHEVGRSGQAYDRETVIRFLAQEQAPANVVSDDFAVAAIAPGVALLTYRSARRDAQHGLTLHALRSSLWIMVDGHWQLRYHQGTPAAQSW</sequence>
<dbReference type="SUPFAM" id="SSF54427">
    <property type="entry name" value="NTF2-like"/>
    <property type="match status" value="1"/>
</dbReference>
<accession>A0A970B854</accession>
<protein>
    <submittedName>
        <fullName evidence="2">Nuclear transport factor 2 family protein</fullName>
    </submittedName>
</protein>
<dbReference type="Pfam" id="PF14534">
    <property type="entry name" value="DUF4440"/>
    <property type="match status" value="1"/>
</dbReference>
<feature type="domain" description="DUF4440" evidence="1">
    <location>
        <begin position="8"/>
        <end position="112"/>
    </location>
</feature>
<reference evidence="2" key="1">
    <citation type="submission" date="2020-03" db="EMBL/GenBank/DDBJ databases">
        <title>Solimonas marina sp. nov., isolated from deep seawater of the Pacific Ocean.</title>
        <authorList>
            <person name="Liu X."/>
            <person name="Lai Q."/>
            <person name="Sun F."/>
            <person name="Gai Y."/>
            <person name="Li G."/>
            <person name="Shao Z."/>
        </authorList>
    </citation>
    <scope>NUCLEOTIDE SEQUENCE</scope>
    <source>
        <strain evidence="2">C16B3</strain>
    </source>
</reference>
<dbReference type="InterPro" id="IPR032710">
    <property type="entry name" value="NTF2-like_dom_sf"/>
</dbReference>
<evidence type="ECO:0000259" key="1">
    <source>
        <dbReference type="Pfam" id="PF14534"/>
    </source>
</evidence>
<dbReference type="Proteomes" id="UP000653472">
    <property type="component" value="Unassembled WGS sequence"/>
</dbReference>
<gene>
    <name evidence="2" type="ORF">G7Y82_06310</name>
</gene>
<dbReference type="Gene3D" id="3.10.450.50">
    <property type="match status" value="1"/>
</dbReference>
<comment type="caution">
    <text evidence="2">The sequence shown here is derived from an EMBL/GenBank/DDBJ whole genome shotgun (WGS) entry which is preliminary data.</text>
</comment>
<dbReference type="InterPro" id="IPR027843">
    <property type="entry name" value="DUF4440"/>
</dbReference>
<organism evidence="2 3">
    <name type="scientific">Solimonas marina</name>
    <dbReference type="NCBI Taxonomy" id="2714601"/>
    <lineage>
        <taxon>Bacteria</taxon>
        <taxon>Pseudomonadati</taxon>
        <taxon>Pseudomonadota</taxon>
        <taxon>Gammaproteobacteria</taxon>
        <taxon>Nevskiales</taxon>
        <taxon>Nevskiaceae</taxon>
        <taxon>Solimonas</taxon>
    </lineage>
</organism>
<evidence type="ECO:0000313" key="3">
    <source>
        <dbReference type="Proteomes" id="UP000653472"/>
    </source>
</evidence>
<name>A0A970B854_9GAMM</name>